<name>A0A5K7S8X7_9BACT</name>
<proteinExistence type="predicted"/>
<evidence type="ECO:0000256" key="2">
    <source>
        <dbReference type="SAM" id="Phobius"/>
    </source>
</evidence>
<dbReference type="RefSeq" id="WP_318350958.1">
    <property type="nucleotide sequence ID" value="NZ_AP018694.1"/>
</dbReference>
<evidence type="ECO:0000256" key="1">
    <source>
        <dbReference type="SAM" id="MobiDB-lite"/>
    </source>
</evidence>
<feature type="transmembrane region" description="Helical" evidence="2">
    <location>
        <begin position="231"/>
        <end position="251"/>
    </location>
</feature>
<dbReference type="EMBL" id="AP018694">
    <property type="protein sequence ID" value="BBE18013.1"/>
    <property type="molecule type" value="Genomic_DNA"/>
</dbReference>
<sequence>MELIVSNLSSCFCSSVPVSDILNQKIKNQDEKVTISEVERSLSKAKNYTSGSIVLDSTNISSQFEITKVDGTDGTGAHRIEGSTTGTGEGTGSTTGTGGGTGGGGGTGLGTGYPGLITYSLNNGTPNFAIGLNSTLEEYKLNSRDITKDVSNFTFLGISLALLIFSIYFFSSTSRLYRSKIENWKQEAIIDQLIYMIALIFVSSWVALICYVKNLKLDFIFQDLVLYPKQYILGIILAILILSITSIYRHFLLLRLFSIEESSSENQKKKNVTLVTLTFSAVNLGSSLITIITAFF</sequence>
<feature type="region of interest" description="Disordered" evidence="1">
    <location>
        <begin position="74"/>
        <end position="105"/>
    </location>
</feature>
<protein>
    <submittedName>
        <fullName evidence="3">Uncharacterized protein</fullName>
    </submittedName>
</protein>
<organism evidence="3 4">
    <name type="scientific">Aquipluma nitroreducens</name>
    <dbReference type="NCBI Taxonomy" id="2010828"/>
    <lineage>
        <taxon>Bacteria</taxon>
        <taxon>Pseudomonadati</taxon>
        <taxon>Bacteroidota</taxon>
        <taxon>Bacteroidia</taxon>
        <taxon>Marinilabiliales</taxon>
        <taxon>Prolixibacteraceae</taxon>
        <taxon>Aquipluma</taxon>
    </lineage>
</organism>
<keyword evidence="2" id="KW-0472">Membrane</keyword>
<feature type="transmembrane region" description="Helical" evidence="2">
    <location>
        <begin position="153"/>
        <end position="171"/>
    </location>
</feature>
<evidence type="ECO:0000313" key="3">
    <source>
        <dbReference type="EMBL" id="BBE18013.1"/>
    </source>
</evidence>
<feature type="transmembrane region" description="Helical" evidence="2">
    <location>
        <begin position="192"/>
        <end position="211"/>
    </location>
</feature>
<reference evidence="3" key="1">
    <citation type="journal article" date="2020" name="Int. J. Syst. Evol. Microbiol.">
        <title>Aquipluma nitroreducens gen. nov. sp. nov., a novel facultatively anaerobic bacterium isolated from a freshwater lake.</title>
        <authorList>
            <person name="Watanabe M."/>
            <person name="Kojima H."/>
            <person name="Fukui M."/>
        </authorList>
    </citation>
    <scope>NUCLEOTIDE SEQUENCE</scope>
    <source>
        <strain evidence="3">MeG22</strain>
    </source>
</reference>
<accession>A0A5K7S8X7</accession>
<dbReference type="KEGG" id="anf:AQPE_2172"/>
<keyword evidence="2" id="KW-1133">Transmembrane helix</keyword>
<evidence type="ECO:0000313" key="4">
    <source>
        <dbReference type="Proteomes" id="UP001193389"/>
    </source>
</evidence>
<feature type="transmembrane region" description="Helical" evidence="2">
    <location>
        <begin position="272"/>
        <end position="295"/>
    </location>
</feature>
<gene>
    <name evidence="3" type="ORF">AQPE_2172</name>
</gene>
<keyword evidence="2" id="KW-0812">Transmembrane</keyword>
<keyword evidence="4" id="KW-1185">Reference proteome</keyword>
<dbReference type="AlphaFoldDB" id="A0A5K7S8X7"/>
<dbReference type="Proteomes" id="UP001193389">
    <property type="component" value="Chromosome"/>
</dbReference>
<feature type="compositionally biased region" description="Gly residues" evidence="1">
    <location>
        <begin position="85"/>
        <end position="105"/>
    </location>
</feature>